<dbReference type="Pfam" id="PF10262">
    <property type="entry name" value="Rdx"/>
    <property type="match status" value="1"/>
</dbReference>
<dbReference type="InterPro" id="IPR011893">
    <property type="entry name" value="Selenoprotein_Rdx-typ"/>
</dbReference>
<dbReference type="HOGENOM" id="CLU_2283109_0_0_1"/>
<reference evidence="3" key="1">
    <citation type="journal article" date="2006" name="PLoS Biol.">
        <title>Macronuclear genome sequence of the ciliate Tetrahymena thermophila, a model eukaryote.</title>
        <authorList>
            <person name="Eisen J.A."/>
            <person name="Coyne R.S."/>
            <person name="Wu M."/>
            <person name="Wu D."/>
            <person name="Thiagarajan M."/>
            <person name="Wortman J.R."/>
            <person name="Badger J.H."/>
            <person name="Ren Q."/>
            <person name="Amedeo P."/>
            <person name="Jones K.M."/>
            <person name="Tallon L.J."/>
            <person name="Delcher A.L."/>
            <person name="Salzberg S.L."/>
            <person name="Silva J.C."/>
            <person name="Haas B.J."/>
            <person name="Majoros W.H."/>
            <person name="Farzad M."/>
            <person name="Carlton J.M."/>
            <person name="Smith R.K. Jr."/>
            <person name="Garg J."/>
            <person name="Pearlman R.E."/>
            <person name="Karrer K.M."/>
            <person name="Sun L."/>
            <person name="Manning G."/>
            <person name="Elde N.C."/>
            <person name="Turkewitz A.P."/>
            <person name="Asai D.J."/>
            <person name="Wilkes D.E."/>
            <person name="Wang Y."/>
            <person name="Cai H."/>
            <person name="Collins K."/>
            <person name="Stewart B.A."/>
            <person name="Lee S.R."/>
            <person name="Wilamowska K."/>
            <person name="Weinberg Z."/>
            <person name="Ruzzo W.L."/>
            <person name="Wloga D."/>
            <person name="Gaertig J."/>
            <person name="Frankel J."/>
            <person name="Tsao C.-C."/>
            <person name="Gorovsky M.A."/>
            <person name="Keeling P.J."/>
            <person name="Waller R.F."/>
            <person name="Patron N.J."/>
            <person name="Cherry J.M."/>
            <person name="Stover N.A."/>
            <person name="Krieger C.J."/>
            <person name="del Toro C."/>
            <person name="Ryder H.F."/>
            <person name="Williamson S.C."/>
            <person name="Barbeau R.A."/>
            <person name="Hamilton E.P."/>
            <person name="Orias E."/>
        </authorList>
    </citation>
    <scope>NUCLEOTIDE SEQUENCE [LARGE SCALE GENOMIC DNA]</scope>
    <source>
        <strain evidence="3">SB210</strain>
    </source>
</reference>
<dbReference type="InParanoid" id="Q240Q8"/>
<dbReference type="AlphaFoldDB" id="Q240Q8"/>
<name>Q240Q8_TETTS</name>
<accession>Q240Q8</accession>
<evidence type="ECO:0000313" key="3">
    <source>
        <dbReference type="Proteomes" id="UP000009168"/>
    </source>
</evidence>
<keyword evidence="3" id="KW-1185">Reference proteome</keyword>
<keyword evidence="1" id="KW-0676">Redox-active center</keyword>
<evidence type="ECO:0000256" key="1">
    <source>
        <dbReference type="ARBA" id="ARBA00023284"/>
    </source>
</evidence>
<evidence type="ECO:0000313" key="2">
    <source>
        <dbReference type="EMBL" id="EAS02356.4"/>
    </source>
</evidence>
<protein>
    <submittedName>
        <fullName evidence="2">Rdx family protein</fullName>
    </submittedName>
</protein>
<dbReference type="Gene3D" id="3.40.30.10">
    <property type="entry name" value="Glutaredoxin"/>
    <property type="match status" value="1"/>
</dbReference>
<dbReference type="KEGG" id="tet:TTHERM_00624740"/>
<dbReference type="EMBL" id="GG662540">
    <property type="protein sequence ID" value="EAS02356.4"/>
    <property type="molecule type" value="Genomic_DNA"/>
</dbReference>
<dbReference type="RefSeq" id="XP_001022601.4">
    <property type="nucleotide sequence ID" value="XM_001022601.4"/>
</dbReference>
<dbReference type="Proteomes" id="UP000009168">
    <property type="component" value="Unassembled WGS sequence"/>
</dbReference>
<gene>
    <name evidence="2" type="ORF">TTHERM_00624740</name>
</gene>
<proteinExistence type="predicted"/>
<sequence length="213" mass="25333">MLQQQNRINLQRFVIQNFVKSLTIKKQKSYILKFTAQENILRNLPYFKKQISKELILFQLLQQKIKDKSFKKLNKKEHLFIFLSIMINISNQMIKKSRNLISTKSLQFVQQMGFANLKVKINYCDSCKSNSMFKLAESELYGKYRRTFGKHNINIEGVQAIEKDGRFQLDLQIDNQQIQRIWDNSKQGDIHEDNVNQLLQIVEDKIQELKTNK</sequence>
<organism evidence="2 3">
    <name type="scientific">Tetrahymena thermophila (strain SB210)</name>
    <dbReference type="NCBI Taxonomy" id="312017"/>
    <lineage>
        <taxon>Eukaryota</taxon>
        <taxon>Sar</taxon>
        <taxon>Alveolata</taxon>
        <taxon>Ciliophora</taxon>
        <taxon>Intramacronucleata</taxon>
        <taxon>Oligohymenophorea</taxon>
        <taxon>Hymenostomatida</taxon>
        <taxon>Tetrahymenina</taxon>
        <taxon>Tetrahymenidae</taxon>
        <taxon>Tetrahymena</taxon>
    </lineage>
</organism>
<dbReference type="GeneID" id="7831667"/>